<gene>
    <name evidence="2" type="ORF">PLEPLA_LOCUS39397</name>
</gene>
<accession>A0A9N7VG23</accession>
<reference evidence="2" key="1">
    <citation type="submission" date="2020-03" db="EMBL/GenBank/DDBJ databases">
        <authorList>
            <person name="Weist P."/>
        </authorList>
    </citation>
    <scope>NUCLEOTIDE SEQUENCE</scope>
</reference>
<evidence type="ECO:0000313" key="2">
    <source>
        <dbReference type="EMBL" id="CAB1451671.1"/>
    </source>
</evidence>
<organism evidence="2 3">
    <name type="scientific">Pleuronectes platessa</name>
    <name type="common">European plaice</name>
    <dbReference type="NCBI Taxonomy" id="8262"/>
    <lineage>
        <taxon>Eukaryota</taxon>
        <taxon>Metazoa</taxon>
        <taxon>Chordata</taxon>
        <taxon>Craniata</taxon>
        <taxon>Vertebrata</taxon>
        <taxon>Euteleostomi</taxon>
        <taxon>Actinopterygii</taxon>
        <taxon>Neopterygii</taxon>
        <taxon>Teleostei</taxon>
        <taxon>Neoteleostei</taxon>
        <taxon>Acanthomorphata</taxon>
        <taxon>Carangaria</taxon>
        <taxon>Pleuronectiformes</taxon>
        <taxon>Pleuronectoidei</taxon>
        <taxon>Pleuronectidae</taxon>
        <taxon>Pleuronectes</taxon>
    </lineage>
</organism>
<comment type="caution">
    <text evidence="2">The sequence shown here is derived from an EMBL/GenBank/DDBJ whole genome shotgun (WGS) entry which is preliminary data.</text>
</comment>
<feature type="region of interest" description="Disordered" evidence="1">
    <location>
        <begin position="1"/>
        <end position="75"/>
    </location>
</feature>
<sequence length="122" mass="13710">MPEASDYLGQHLSSPEHQSHSPSDSVYQQSPPGHFSWHSSARSPAITYPTVPLSAHTQQHGGYLSPAPVPEHDTKRQKTELRYVSSYLHVWTDIGWMQESFPDGRVDNGRMDKPTLIAWMVG</sequence>
<name>A0A9N7VG23_PLEPL</name>
<evidence type="ECO:0000313" key="3">
    <source>
        <dbReference type="Proteomes" id="UP001153269"/>
    </source>
</evidence>
<protein>
    <submittedName>
        <fullName evidence="2">Uncharacterized protein</fullName>
    </submittedName>
</protein>
<evidence type="ECO:0000256" key="1">
    <source>
        <dbReference type="SAM" id="MobiDB-lite"/>
    </source>
</evidence>
<feature type="compositionally biased region" description="Polar residues" evidence="1">
    <location>
        <begin position="11"/>
        <end position="42"/>
    </location>
</feature>
<dbReference type="AlphaFoldDB" id="A0A9N7VG23"/>
<keyword evidence="3" id="KW-1185">Reference proteome</keyword>
<proteinExistence type="predicted"/>
<dbReference type="EMBL" id="CADEAL010004096">
    <property type="protein sequence ID" value="CAB1451671.1"/>
    <property type="molecule type" value="Genomic_DNA"/>
</dbReference>
<dbReference type="Proteomes" id="UP001153269">
    <property type="component" value="Unassembled WGS sequence"/>
</dbReference>